<evidence type="ECO:0000313" key="1">
    <source>
        <dbReference type="EMBL" id="KAK3055100.1"/>
    </source>
</evidence>
<dbReference type="Proteomes" id="UP001186974">
    <property type="component" value="Unassembled WGS sequence"/>
</dbReference>
<sequence>NYQKLHLRDMHPHLDFINLMAYDYAGSWDHCSGHQANLYPSSSHPFCTPFSTSAAVDHYIAQGVPASKFVLGMPLYGRAFQGTKGPGEPFTDGVGEGSWERGVWDYKALPRPGAHEHVNDEVGASYSFDARSGVMVSYDTADMACRKVRFVRERGLGGAMWWESSADRKVGEGESLIGTVVAEMGGRGGELMEERGNWLGYPESRFENLRKGFPGEGE</sequence>
<gene>
    <name evidence="1" type="ORF">LTS18_011852</name>
</gene>
<accession>A0ACC3CY22</accession>
<keyword evidence="2" id="KW-1185">Reference proteome</keyword>
<dbReference type="EMBL" id="JAWDJW010009823">
    <property type="protein sequence ID" value="KAK3055100.1"/>
    <property type="molecule type" value="Genomic_DNA"/>
</dbReference>
<protein>
    <submittedName>
        <fullName evidence="1">Uncharacterized protein</fullName>
    </submittedName>
</protein>
<feature type="non-terminal residue" evidence="1">
    <location>
        <position position="1"/>
    </location>
</feature>
<evidence type="ECO:0000313" key="2">
    <source>
        <dbReference type="Proteomes" id="UP001186974"/>
    </source>
</evidence>
<reference evidence="1" key="1">
    <citation type="submission" date="2024-09" db="EMBL/GenBank/DDBJ databases">
        <title>Black Yeasts Isolated from many extreme environments.</title>
        <authorList>
            <person name="Coleine C."/>
            <person name="Stajich J.E."/>
            <person name="Selbmann L."/>
        </authorList>
    </citation>
    <scope>NUCLEOTIDE SEQUENCE</scope>
    <source>
        <strain evidence="1">CCFEE 5737</strain>
    </source>
</reference>
<comment type="caution">
    <text evidence="1">The sequence shown here is derived from an EMBL/GenBank/DDBJ whole genome shotgun (WGS) entry which is preliminary data.</text>
</comment>
<proteinExistence type="predicted"/>
<name>A0ACC3CY22_9PEZI</name>
<organism evidence="1 2">
    <name type="scientific">Coniosporium uncinatum</name>
    <dbReference type="NCBI Taxonomy" id="93489"/>
    <lineage>
        <taxon>Eukaryota</taxon>
        <taxon>Fungi</taxon>
        <taxon>Dikarya</taxon>
        <taxon>Ascomycota</taxon>
        <taxon>Pezizomycotina</taxon>
        <taxon>Dothideomycetes</taxon>
        <taxon>Dothideomycetes incertae sedis</taxon>
        <taxon>Coniosporium</taxon>
    </lineage>
</organism>